<evidence type="ECO:0000256" key="2">
    <source>
        <dbReference type="ARBA" id="ARBA00022448"/>
    </source>
</evidence>
<feature type="transmembrane region" description="Helical" evidence="8">
    <location>
        <begin position="88"/>
        <end position="117"/>
    </location>
</feature>
<dbReference type="EnsemblPlants" id="Pp3c11_9440V3.1">
    <property type="protein sequence ID" value="Pp3c11_9440V3.1"/>
    <property type="gene ID" value="Pp3c11_9440"/>
</dbReference>
<reference evidence="9 11" key="2">
    <citation type="journal article" date="2018" name="Plant J.">
        <title>The Physcomitrella patens chromosome-scale assembly reveals moss genome structure and evolution.</title>
        <authorList>
            <person name="Lang D."/>
            <person name="Ullrich K.K."/>
            <person name="Murat F."/>
            <person name="Fuchs J."/>
            <person name="Jenkins J."/>
            <person name="Haas F.B."/>
            <person name="Piednoel M."/>
            <person name="Gundlach H."/>
            <person name="Van Bel M."/>
            <person name="Meyberg R."/>
            <person name="Vives C."/>
            <person name="Morata J."/>
            <person name="Symeonidi A."/>
            <person name="Hiss M."/>
            <person name="Muchero W."/>
            <person name="Kamisugi Y."/>
            <person name="Saleh O."/>
            <person name="Blanc G."/>
            <person name="Decker E.L."/>
            <person name="van Gessel N."/>
            <person name="Grimwood J."/>
            <person name="Hayes R.D."/>
            <person name="Graham S.W."/>
            <person name="Gunter L.E."/>
            <person name="McDaniel S.F."/>
            <person name="Hoernstein S.N.W."/>
            <person name="Larsson A."/>
            <person name="Li F.W."/>
            <person name="Perroud P.F."/>
            <person name="Phillips J."/>
            <person name="Ranjan P."/>
            <person name="Rokshar D.S."/>
            <person name="Rothfels C.J."/>
            <person name="Schneider L."/>
            <person name="Shu S."/>
            <person name="Stevenson D.W."/>
            <person name="Thummler F."/>
            <person name="Tillich M."/>
            <person name="Villarreal Aguilar J.C."/>
            <person name="Widiez T."/>
            <person name="Wong G.K."/>
            <person name="Wymore A."/>
            <person name="Zhang Y."/>
            <person name="Zimmer A.D."/>
            <person name="Quatrano R.S."/>
            <person name="Mayer K.F.X."/>
            <person name="Goodstein D."/>
            <person name="Casacuberta J.M."/>
            <person name="Vandepoele K."/>
            <person name="Reski R."/>
            <person name="Cuming A.C."/>
            <person name="Tuskan G.A."/>
            <person name="Maumus F."/>
            <person name="Salse J."/>
            <person name="Schmutz J."/>
            <person name="Rensing S.A."/>
        </authorList>
    </citation>
    <scope>NUCLEOTIDE SEQUENCE [LARGE SCALE GENOMIC DNA]</scope>
    <source>
        <strain evidence="10 11">cv. Gransden 2004</strain>
    </source>
</reference>
<keyword evidence="7 8" id="KW-0472">Membrane</keyword>
<comment type="subcellular location">
    <subcellularLocation>
        <location evidence="1">Cell membrane</location>
        <topology evidence="1">Multi-pass membrane protein</topology>
    </subcellularLocation>
</comment>
<dbReference type="Gramene" id="Pp3c11_9440V3.1">
    <property type="protein sequence ID" value="Pp3c11_9440V3.1"/>
    <property type="gene ID" value="Pp3c11_9440"/>
</dbReference>
<gene>
    <name evidence="9" type="ORF">PHYPA_014811</name>
</gene>
<evidence type="ECO:0000256" key="3">
    <source>
        <dbReference type="ARBA" id="ARBA00022475"/>
    </source>
</evidence>
<dbReference type="GO" id="GO:0005247">
    <property type="term" value="F:voltage-gated chloride channel activity"/>
    <property type="evidence" value="ECO:0000318"/>
    <property type="project" value="GO_Central"/>
</dbReference>
<organism evidence="9">
    <name type="scientific">Physcomitrium patens</name>
    <name type="common">Spreading-leaved earth moss</name>
    <name type="synonym">Physcomitrella patens</name>
    <dbReference type="NCBI Taxonomy" id="3218"/>
    <lineage>
        <taxon>Eukaryota</taxon>
        <taxon>Viridiplantae</taxon>
        <taxon>Streptophyta</taxon>
        <taxon>Embryophyta</taxon>
        <taxon>Bryophyta</taxon>
        <taxon>Bryophytina</taxon>
        <taxon>Bryopsida</taxon>
        <taxon>Funariidae</taxon>
        <taxon>Funariales</taxon>
        <taxon>Funariaceae</taxon>
        <taxon>Physcomitrium</taxon>
    </lineage>
</organism>
<sequence length="416" mass="47494">MAPGQVHTDCLWMKYSCLRNTYSKLQALQMKDLDFRHWASQEFSLVTPEEQAVLGSGLEPQKIMHRNKVYGHLEWARHKSSWRHGRHIFSILSSGVIFAVFPPVLVCTLFGTFVTIFNHFVQNGHLPTWMPILHVASLPFTLTSSVLSLLLVFRTNSSYNRFEEARKFWGSNVNRTRDLVRQSLTWISQPGDSLILLSLLRHIKAYSFCLKDHLTEDETLRDDLVGIVEPHELESILSSPHRPNYILQVLSELINQCHISQWEKMSMDENITTFHDNVGACERILKTPIPIAYTLVTSRFLILWHSALPLALWNDCGWLTIPATFLTGMALFYIEEVGVVIEEPFWILPLGSICTGIVSAIDGLSAAHKTSNLLWSLHQPMTDHVVQIAFERSKTDGFSKTRDQIDVMLTRINSIA</sequence>
<dbReference type="GO" id="GO:0005886">
    <property type="term" value="C:plasma membrane"/>
    <property type="evidence" value="ECO:0007669"/>
    <property type="project" value="UniProtKB-SubCell"/>
</dbReference>
<protein>
    <submittedName>
        <fullName evidence="9 10">Uncharacterized protein</fullName>
    </submittedName>
</protein>
<evidence type="ECO:0000256" key="5">
    <source>
        <dbReference type="ARBA" id="ARBA00022989"/>
    </source>
</evidence>
<dbReference type="InterPro" id="IPR044669">
    <property type="entry name" value="YneE/VCCN1/2-like"/>
</dbReference>
<dbReference type="Pfam" id="PF25539">
    <property type="entry name" value="Bestrophin_2"/>
    <property type="match status" value="1"/>
</dbReference>
<dbReference type="InParanoid" id="A0A2K1JU39"/>
<evidence type="ECO:0000313" key="9">
    <source>
        <dbReference type="EMBL" id="PNR45040.1"/>
    </source>
</evidence>
<evidence type="ECO:0000256" key="7">
    <source>
        <dbReference type="ARBA" id="ARBA00023136"/>
    </source>
</evidence>
<proteinExistence type="predicted"/>
<keyword evidence="6" id="KW-0406">Ion transport</keyword>
<dbReference type="PANTHER" id="PTHR33281:SF19">
    <property type="entry name" value="VOLTAGE-DEPENDENT ANION CHANNEL-FORMING PROTEIN YNEE"/>
    <property type="match status" value="1"/>
</dbReference>
<keyword evidence="4 8" id="KW-0812">Transmembrane</keyword>
<dbReference type="PaxDb" id="3218-PP1S61_103V6.1"/>
<evidence type="ECO:0000313" key="11">
    <source>
        <dbReference type="Proteomes" id="UP000006727"/>
    </source>
</evidence>
<name>A0A2K1JU39_PHYPA</name>
<keyword evidence="3" id="KW-1003">Cell membrane</keyword>
<evidence type="ECO:0000313" key="10">
    <source>
        <dbReference type="EnsemblPlants" id="Pp3c11_9440V3.1"/>
    </source>
</evidence>
<dbReference type="Proteomes" id="UP000006727">
    <property type="component" value="Chromosome 11"/>
</dbReference>
<dbReference type="EMBL" id="ABEU02000011">
    <property type="protein sequence ID" value="PNR45040.1"/>
    <property type="molecule type" value="Genomic_DNA"/>
</dbReference>
<evidence type="ECO:0000256" key="4">
    <source>
        <dbReference type="ARBA" id="ARBA00022692"/>
    </source>
</evidence>
<keyword evidence="2" id="KW-0813">Transport</keyword>
<dbReference type="PANTHER" id="PTHR33281">
    <property type="entry name" value="UPF0187 PROTEIN YNEE"/>
    <property type="match status" value="1"/>
</dbReference>
<reference evidence="9 11" key="1">
    <citation type="journal article" date="2008" name="Science">
        <title>The Physcomitrella genome reveals evolutionary insights into the conquest of land by plants.</title>
        <authorList>
            <person name="Rensing S."/>
            <person name="Lang D."/>
            <person name="Zimmer A."/>
            <person name="Terry A."/>
            <person name="Salamov A."/>
            <person name="Shapiro H."/>
            <person name="Nishiyama T."/>
            <person name="Perroud P.-F."/>
            <person name="Lindquist E."/>
            <person name="Kamisugi Y."/>
            <person name="Tanahashi T."/>
            <person name="Sakakibara K."/>
            <person name="Fujita T."/>
            <person name="Oishi K."/>
            <person name="Shin-I T."/>
            <person name="Kuroki Y."/>
            <person name="Toyoda A."/>
            <person name="Suzuki Y."/>
            <person name="Hashimoto A."/>
            <person name="Yamaguchi K."/>
            <person name="Sugano A."/>
            <person name="Kohara Y."/>
            <person name="Fujiyama A."/>
            <person name="Anterola A."/>
            <person name="Aoki S."/>
            <person name="Ashton N."/>
            <person name="Barbazuk W.B."/>
            <person name="Barker E."/>
            <person name="Bennetzen J."/>
            <person name="Bezanilla M."/>
            <person name="Blankenship R."/>
            <person name="Cho S.H."/>
            <person name="Dutcher S."/>
            <person name="Estelle M."/>
            <person name="Fawcett J.A."/>
            <person name="Gundlach H."/>
            <person name="Hanada K."/>
            <person name="Heyl A."/>
            <person name="Hicks K.A."/>
            <person name="Hugh J."/>
            <person name="Lohr M."/>
            <person name="Mayer K."/>
            <person name="Melkozernov A."/>
            <person name="Murata T."/>
            <person name="Nelson D."/>
            <person name="Pils B."/>
            <person name="Prigge M."/>
            <person name="Reiss B."/>
            <person name="Renner T."/>
            <person name="Rombauts S."/>
            <person name="Rushton P."/>
            <person name="Sanderfoot A."/>
            <person name="Schween G."/>
            <person name="Shiu S.-H."/>
            <person name="Stueber K."/>
            <person name="Theodoulou F.L."/>
            <person name="Tu H."/>
            <person name="Van de Peer Y."/>
            <person name="Verrier P.J."/>
            <person name="Waters E."/>
            <person name="Wood A."/>
            <person name="Yang L."/>
            <person name="Cove D."/>
            <person name="Cuming A."/>
            <person name="Hasebe M."/>
            <person name="Lucas S."/>
            <person name="Mishler D.B."/>
            <person name="Reski R."/>
            <person name="Grigoriev I."/>
            <person name="Quatrano R.S."/>
            <person name="Boore J.L."/>
        </authorList>
    </citation>
    <scope>NUCLEOTIDE SEQUENCE [LARGE SCALE GENOMIC DNA]</scope>
    <source>
        <strain evidence="10 11">cv. Gransden 2004</strain>
    </source>
</reference>
<evidence type="ECO:0000256" key="6">
    <source>
        <dbReference type="ARBA" id="ARBA00023065"/>
    </source>
</evidence>
<keyword evidence="11" id="KW-1185">Reference proteome</keyword>
<dbReference type="GO" id="GO:0042651">
    <property type="term" value="C:thylakoid membrane"/>
    <property type="evidence" value="ECO:0000318"/>
    <property type="project" value="GO_Central"/>
</dbReference>
<feature type="transmembrane region" description="Helical" evidence="8">
    <location>
        <begin position="129"/>
        <end position="153"/>
    </location>
</feature>
<reference evidence="10" key="3">
    <citation type="submission" date="2020-12" db="UniProtKB">
        <authorList>
            <consortium name="EnsemblPlants"/>
        </authorList>
    </citation>
    <scope>IDENTIFICATION</scope>
</reference>
<dbReference type="AlphaFoldDB" id="A0A2K1JU39"/>
<dbReference type="GO" id="GO:0019684">
    <property type="term" value="P:photosynthesis, light reaction"/>
    <property type="evidence" value="ECO:0000318"/>
    <property type="project" value="GO_Central"/>
</dbReference>
<evidence type="ECO:0000256" key="8">
    <source>
        <dbReference type="SAM" id="Phobius"/>
    </source>
</evidence>
<keyword evidence="5 8" id="KW-1133">Transmembrane helix</keyword>
<accession>A0A2K1JU39</accession>
<evidence type="ECO:0000256" key="1">
    <source>
        <dbReference type="ARBA" id="ARBA00004651"/>
    </source>
</evidence>
<dbReference type="STRING" id="3218.A0A2K1JU39"/>